<feature type="domain" description="Ribbon-helix-helix protein CopG" evidence="1">
    <location>
        <begin position="9"/>
        <end position="41"/>
    </location>
</feature>
<dbReference type="InterPro" id="IPR010985">
    <property type="entry name" value="Ribbon_hlx_hlx"/>
</dbReference>
<accession>A0ABN8AT61</accession>
<dbReference type="InterPro" id="IPR002145">
    <property type="entry name" value="CopG"/>
</dbReference>
<gene>
    <name evidence="2" type="ORF">NTG6680_2986</name>
</gene>
<organism evidence="2 3">
    <name type="scientific">Candidatus Nitrotoga arctica</name>
    <dbReference type="NCBI Taxonomy" id="453162"/>
    <lineage>
        <taxon>Bacteria</taxon>
        <taxon>Pseudomonadati</taxon>
        <taxon>Pseudomonadota</taxon>
        <taxon>Betaproteobacteria</taxon>
        <taxon>Nitrosomonadales</taxon>
        <taxon>Gallionellaceae</taxon>
        <taxon>Candidatus Nitrotoga</taxon>
    </lineage>
</organism>
<evidence type="ECO:0000313" key="2">
    <source>
        <dbReference type="EMBL" id="CAG9934235.1"/>
    </source>
</evidence>
<name>A0ABN8AT61_9PROT</name>
<reference evidence="2 3" key="1">
    <citation type="submission" date="2021-10" db="EMBL/GenBank/DDBJ databases">
        <authorList>
            <person name="Koch H."/>
        </authorList>
    </citation>
    <scope>NUCLEOTIDE SEQUENCE [LARGE SCALE GENOMIC DNA]</scope>
    <source>
        <strain evidence="2">6680</strain>
    </source>
</reference>
<evidence type="ECO:0000259" key="1">
    <source>
        <dbReference type="Pfam" id="PF01402"/>
    </source>
</evidence>
<dbReference type="SUPFAM" id="SSF47598">
    <property type="entry name" value="Ribbon-helix-helix"/>
    <property type="match status" value="1"/>
</dbReference>
<proteinExistence type="predicted"/>
<dbReference type="EMBL" id="OU912926">
    <property type="protein sequence ID" value="CAG9934235.1"/>
    <property type="molecule type" value="Genomic_DNA"/>
</dbReference>
<evidence type="ECO:0000313" key="3">
    <source>
        <dbReference type="Proteomes" id="UP000839052"/>
    </source>
</evidence>
<protein>
    <recommendedName>
        <fullName evidence="1">Ribbon-helix-helix protein CopG domain-containing protein</fullName>
    </recommendedName>
</protein>
<dbReference type="Proteomes" id="UP000839052">
    <property type="component" value="Chromosome"/>
</dbReference>
<dbReference type="Pfam" id="PF01402">
    <property type="entry name" value="RHH_1"/>
    <property type="match status" value="1"/>
</dbReference>
<keyword evidence="3" id="KW-1185">Reference proteome</keyword>
<sequence length="71" mass="7832">MSVPKVFKTSVNLPEVTVTALEALAKKRGKSMSQIIRDAIATETFLQETSDSGGKVLIKDKDETLRQLLVR</sequence>
<dbReference type="RefSeq" id="WP_239797895.1">
    <property type="nucleotide sequence ID" value="NZ_OU912926.1"/>
</dbReference>